<reference evidence="2" key="1">
    <citation type="submission" date="2022-01" db="UniProtKB">
        <authorList>
            <consortium name="EnsemblMetazoa"/>
        </authorList>
    </citation>
    <scope>IDENTIFICATION</scope>
</reference>
<dbReference type="RefSeq" id="XP_014243419.1">
    <property type="nucleotide sequence ID" value="XM_014387933.2"/>
</dbReference>
<proteinExistence type="predicted"/>
<accession>A0A8I6RHK4</accession>
<dbReference type="KEGG" id="clec:106663244"/>
<dbReference type="EnsemblMetazoa" id="XM_014387933.2">
    <property type="protein sequence ID" value="XP_014243419.1"/>
    <property type="gene ID" value="LOC106663244"/>
</dbReference>
<keyword evidence="3" id="KW-1185">Reference proteome</keyword>
<feature type="region of interest" description="Disordered" evidence="1">
    <location>
        <begin position="1"/>
        <end position="71"/>
    </location>
</feature>
<evidence type="ECO:0000256" key="1">
    <source>
        <dbReference type="SAM" id="MobiDB-lite"/>
    </source>
</evidence>
<dbReference type="GeneID" id="106663244"/>
<dbReference type="AlphaFoldDB" id="A0A8I6RHK4"/>
<feature type="compositionally biased region" description="Basic and acidic residues" evidence="1">
    <location>
        <begin position="1"/>
        <end position="19"/>
    </location>
</feature>
<sequence>MTKRIVWDKSSHSRWRSESVESDVSMSNFQTPREHRHHRRRDSNSRTVQSDPRSDPDKENKPSNHSINTVNSWEINEINGQNSNKDSIKRNKKRLKKNEINGQKLKIPVSIPYPLRPKIMVSIPLEKISVNTERVVKEEKIPPIKVSALLREKNVKLNSKFSESSSDDSSYSESENIDCIGILLKEMEDSEYSTSSEFDFSEESRVDFPKEELPRVSETKVPFISSSVTITPVVVRADESKFNFLTQQERSPWPIGTSTPLNTQIFPNEISPVVPLKRPKPSVVAESSQTTSHDVRCLFSDLDFSGQANKLFDNLTSLECGETPVDNMLINEIDQLQPSNMNDFDPLRWNIQFNDNLNLPIESDNFVQTWLSTSNTDSGITSTNLENSNSIEGCVTPATLENSGAIGAWPNPQYGAKILQNEILMLEQGSQTSANSGKPFTRNLHWCCSCDKICHCSFQQHHHCCKSVHCSLHANTVSRLDAYTQT</sequence>
<feature type="compositionally biased region" description="Basic and acidic residues" evidence="1">
    <location>
        <begin position="52"/>
        <end position="62"/>
    </location>
</feature>
<organism evidence="2 3">
    <name type="scientific">Cimex lectularius</name>
    <name type="common">Bed bug</name>
    <name type="synonym">Acanthia lectularia</name>
    <dbReference type="NCBI Taxonomy" id="79782"/>
    <lineage>
        <taxon>Eukaryota</taxon>
        <taxon>Metazoa</taxon>
        <taxon>Ecdysozoa</taxon>
        <taxon>Arthropoda</taxon>
        <taxon>Hexapoda</taxon>
        <taxon>Insecta</taxon>
        <taxon>Pterygota</taxon>
        <taxon>Neoptera</taxon>
        <taxon>Paraneoptera</taxon>
        <taxon>Hemiptera</taxon>
        <taxon>Heteroptera</taxon>
        <taxon>Panheteroptera</taxon>
        <taxon>Cimicomorpha</taxon>
        <taxon>Cimicidae</taxon>
        <taxon>Cimex</taxon>
    </lineage>
</organism>
<protein>
    <submittedName>
        <fullName evidence="2">Uncharacterized protein</fullName>
    </submittedName>
</protein>
<name>A0A8I6RHK4_CIMLE</name>
<evidence type="ECO:0000313" key="3">
    <source>
        <dbReference type="Proteomes" id="UP000494040"/>
    </source>
</evidence>
<evidence type="ECO:0000313" key="2">
    <source>
        <dbReference type="EnsemblMetazoa" id="XP_014243419.1"/>
    </source>
</evidence>
<dbReference type="Proteomes" id="UP000494040">
    <property type="component" value="Unassembled WGS sequence"/>
</dbReference>
<feature type="compositionally biased region" description="Polar residues" evidence="1">
    <location>
        <begin position="22"/>
        <end position="31"/>
    </location>
</feature>